<evidence type="ECO:0000313" key="2">
    <source>
        <dbReference type="Proteomes" id="UP001162992"/>
    </source>
</evidence>
<gene>
    <name evidence="1" type="ORF">O6H91_16G001800</name>
</gene>
<accession>A0ACC2B982</accession>
<keyword evidence="2" id="KW-1185">Reference proteome</keyword>
<sequence length="379" mass="41356">MTSAFPCLVLHLPSSRFMGRFEKLGSCCKRVRKGVRLQCTSRAVDPNAAGGNEEYVIAELTTLGKTSLKVSKLGVGTLQWGDPGSGFGDKYVEEDLGNAFDELVKGGINFFDTAEVYGYQGIPSGKSAEQMIGRFLLRQAIQEASKASLSPKIATKFFTIPWTNFLVGGGFRLGRKSLLDALTASLKRLGKSKIDLYQIHFPFPTFSNSALMESLKEAVELGLTSAVGVSNYSKVQMEEAADLLAQYRVPLASNQVKYSLLSRKAEEEGLLKVCKERSITLIAYSPLESGLLSAKTFQRKDRRALQVQPLLRTLEKIGQESGGKSITQVALNYLVCKGALPIPGCKTTNQAKEHCGVLDWRLEADQVAALDQEAKLLKA</sequence>
<reference evidence="2" key="1">
    <citation type="journal article" date="2024" name="Proc. Natl. Acad. Sci. U.S.A.">
        <title>Extraordinary preservation of gene collinearity over three hundred million years revealed in homosporous lycophytes.</title>
        <authorList>
            <person name="Li C."/>
            <person name="Wickell D."/>
            <person name="Kuo L.Y."/>
            <person name="Chen X."/>
            <person name="Nie B."/>
            <person name="Liao X."/>
            <person name="Peng D."/>
            <person name="Ji J."/>
            <person name="Jenkins J."/>
            <person name="Williams M."/>
            <person name="Shu S."/>
            <person name="Plott C."/>
            <person name="Barry K."/>
            <person name="Rajasekar S."/>
            <person name="Grimwood J."/>
            <person name="Han X."/>
            <person name="Sun S."/>
            <person name="Hou Z."/>
            <person name="He W."/>
            <person name="Dai G."/>
            <person name="Sun C."/>
            <person name="Schmutz J."/>
            <person name="Leebens-Mack J.H."/>
            <person name="Li F.W."/>
            <person name="Wang L."/>
        </authorList>
    </citation>
    <scope>NUCLEOTIDE SEQUENCE [LARGE SCALE GENOMIC DNA]</scope>
    <source>
        <strain evidence="2">cv. PW_Plant_1</strain>
    </source>
</reference>
<evidence type="ECO:0000313" key="1">
    <source>
        <dbReference type="EMBL" id="KAJ7526320.1"/>
    </source>
</evidence>
<proteinExistence type="predicted"/>
<protein>
    <submittedName>
        <fullName evidence="1">Uncharacterized protein</fullName>
    </submittedName>
</protein>
<comment type="caution">
    <text evidence="1">The sequence shown here is derived from an EMBL/GenBank/DDBJ whole genome shotgun (WGS) entry which is preliminary data.</text>
</comment>
<dbReference type="EMBL" id="CM055107">
    <property type="protein sequence ID" value="KAJ7526320.1"/>
    <property type="molecule type" value="Genomic_DNA"/>
</dbReference>
<organism evidence="1 2">
    <name type="scientific">Diphasiastrum complanatum</name>
    <name type="common">Issler's clubmoss</name>
    <name type="synonym">Lycopodium complanatum</name>
    <dbReference type="NCBI Taxonomy" id="34168"/>
    <lineage>
        <taxon>Eukaryota</taxon>
        <taxon>Viridiplantae</taxon>
        <taxon>Streptophyta</taxon>
        <taxon>Embryophyta</taxon>
        <taxon>Tracheophyta</taxon>
        <taxon>Lycopodiopsida</taxon>
        <taxon>Lycopodiales</taxon>
        <taxon>Lycopodiaceae</taxon>
        <taxon>Lycopodioideae</taxon>
        <taxon>Diphasiastrum</taxon>
    </lineage>
</organism>
<name>A0ACC2B982_DIPCM</name>
<dbReference type="Proteomes" id="UP001162992">
    <property type="component" value="Chromosome 16"/>
</dbReference>